<gene>
    <name evidence="1" type="ORF">DW001_17055</name>
</gene>
<name>A0A396F9U9_9FIRM</name>
<proteinExistence type="predicted"/>
<organism evidence="1 2">
    <name type="scientific">Agathobacter rectalis</name>
    <dbReference type="NCBI Taxonomy" id="39491"/>
    <lineage>
        <taxon>Bacteria</taxon>
        <taxon>Bacillati</taxon>
        <taxon>Bacillota</taxon>
        <taxon>Clostridia</taxon>
        <taxon>Lachnospirales</taxon>
        <taxon>Lachnospiraceae</taxon>
        <taxon>Agathobacter</taxon>
    </lineage>
</organism>
<dbReference type="RefSeq" id="WP_118375801.1">
    <property type="nucleotide sequence ID" value="NZ_JAQESI010000046.1"/>
</dbReference>
<dbReference type="NCBIfam" id="TIGR04223">
    <property type="entry name" value="quorum_AgrD"/>
    <property type="match status" value="1"/>
</dbReference>
<reference evidence="1 2" key="1">
    <citation type="submission" date="2018-08" db="EMBL/GenBank/DDBJ databases">
        <title>A genome reference for cultivated species of the human gut microbiota.</title>
        <authorList>
            <person name="Zou Y."/>
            <person name="Xue W."/>
            <person name="Luo G."/>
        </authorList>
    </citation>
    <scope>NUCLEOTIDE SEQUENCE [LARGE SCALE GENOMIC DNA]</scope>
    <source>
        <strain evidence="1 2">AF36-2BH</strain>
    </source>
</reference>
<dbReference type="EMBL" id="QRPB01000049">
    <property type="protein sequence ID" value="RHL74722.1"/>
    <property type="molecule type" value="Genomic_DNA"/>
</dbReference>
<dbReference type="Proteomes" id="UP000266698">
    <property type="component" value="Unassembled WGS sequence"/>
</dbReference>
<protein>
    <submittedName>
        <fullName evidence="1">Cyclic lactone autoinducer peptide</fullName>
    </submittedName>
</protein>
<evidence type="ECO:0000313" key="2">
    <source>
        <dbReference type="Proteomes" id="UP000266698"/>
    </source>
</evidence>
<dbReference type="InterPro" id="IPR009229">
    <property type="entry name" value="AgrD"/>
</dbReference>
<accession>A0A396F9U9</accession>
<evidence type="ECO:0000313" key="1">
    <source>
        <dbReference type="EMBL" id="RHL74722.1"/>
    </source>
</evidence>
<sequence>MPVILHQPKRPKKLK</sequence>
<comment type="caution">
    <text evidence="1">The sequence shown here is derived from an EMBL/GenBank/DDBJ whole genome shotgun (WGS) entry which is preliminary data.</text>
</comment>